<feature type="transmembrane region" description="Helical" evidence="8">
    <location>
        <begin position="519"/>
        <end position="537"/>
    </location>
</feature>
<dbReference type="Pfam" id="PF01894">
    <property type="entry name" value="YjbQ"/>
    <property type="match status" value="2"/>
</dbReference>
<evidence type="ECO:0000256" key="5">
    <source>
        <dbReference type="ARBA" id="ARBA00023136"/>
    </source>
</evidence>
<evidence type="ECO:0000313" key="10">
    <source>
        <dbReference type="Proteomes" id="UP000553632"/>
    </source>
</evidence>
<reference evidence="9 10" key="1">
    <citation type="submission" date="2020-04" db="EMBL/GenBank/DDBJ databases">
        <title>Perkinsus olseni comparative genomics.</title>
        <authorList>
            <person name="Bogema D.R."/>
        </authorList>
    </citation>
    <scope>NUCLEOTIDE SEQUENCE [LARGE SCALE GENOMIC DNA]</scope>
    <source>
        <strain evidence="9 10">ATCC PRA-207</strain>
    </source>
</reference>
<dbReference type="SUPFAM" id="SSF103506">
    <property type="entry name" value="Mitochondrial carrier"/>
    <property type="match status" value="1"/>
</dbReference>
<keyword evidence="10" id="KW-1185">Reference proteome</keyword>
<dbReference type="PANTHER" id="PTHR24089">
    <property type="entry name" value="SOLUTE CARRIER FAMILY 25"/>
    <property type="match status" value="1"/>
</dbReference>
<keyword evidence="5 6" id="KW-0472">Membrane</keyword>
<evidence type="ECO:0000256" key="6">
    <source>
        <dbReference type="PROSITE-ProRule" id="PRU00282"/>
    </source>
</evidence>
<comment type="subcellular location">
    <subcellularLocation>
        <location evidence="1">Membrane</location>
        <topology evidence="1">Multi-pass membrane protein</topology>
    </subcellularLocation>
</comment>
<dbReference type="PRINTS" id="PR00926">
    <property type="entry name" value="MITOCARRIER"/>
</dbReference>
<evidence type="ECO:0000256" key="8">
    <source>
        <dbReference type="SAM" id="Phobius"/>
    </source>
</evidence>
<feature type="repeat" description="Solcar" evidence="6">
    <location>
        <begin position="517"/>
        <end position="594"/>
    </location>
</feature>
<evidence type="ECO:0000256" key="4">
    <source>
        <dbReference type="ARBA" id="ARBA00022737"/>
    </source>
</evidence>
<dbReference type="EMBL" id="JABANO010000304">
    <property type="protein sequence ID" value="KAF4759333.1"/>
    <property type="molecule type" value="Genomic_DNA"/>
</dbReference>
<gene>
    <name evidence="9" type="ORF">FOZ63_019386</name>
</gene>
<dbReference type="PROSITE" id="PS01314">
    <property type="entry name" value="UPF0047"/>
    <property type="match status" value="1"/>
</dbReference>
<dbReference type="Proteomes" id="UP000553632">
    <property type="component" value="Unassembled WGS sequence"/>
</dbReference>
<keyword evidence="8" id="KW-1133">Transmembrane helix</keyword>
<dbReference type="InterPro" id="IPR023395">
    <property type="entry name" value="MCP_dom_sf"/>
</dbReference>
<accession>A0A7J6UPZ2</accession>
<evidence type="ECO:0000256" key="3">
    <source>
        <dbReference type="ARBA" id="ARBA00022692"/>
    </source>
</evidence>
<sequence length="600" mass="65776">MSVVTVNLRAESISIIDSLLQRELSSRLGHRDGLCNLTLTGRTAPHFGLSVNENCDPTVQSDHLAALRRLDPSGFQSGPVLARGSMSLPVRGGKLKRGTWQGVYLMNCSKEDSKAFIAVTCVPAVSTTQFNLSGGRGSHMIPKDKWEKLISNGDAVVNFCELHTSASLSLLDAESAKSLEDDMSRVVPETWNLDIFRHVYEGPDDMPGHIKCTLLGCSHSLSSSALEDPKGPRPYLTEHRNSGGWGVGHSRTLELTAVQADDKPFVSHVKVYEEVMQQLNLCYTRYAMVNLTVEEGYSLVVGCDIIPEVFSELLPYAAVGNGRSVDVPLKQECKVWVVPRQSPETNNVISGLLSALSRVSITIYAAALSFSGEVTSTAKDQGILSLWRGNMANLIRIFPTQALRMTIFSRLKELRRSYGVHTTQQTLVPALLSGMISGASACVLMYPLDVARTTMAAQAYQTTLTAEMRKMVREGTMFRGLLVNMVEIAPYVGVSLGSYDYMKERYAQRHHRLTAWDRLLIGTCSGILAVSTCFPLDTVRRYMIVHRVGLREAMMQLLDAGGVRRLYRGLPVSALKAAPTAGITLMANDMLKQAFAALGH</sequence>
<feature type="transmembrane region" description="Helical" evidence="8">
    <location>
        <begin position="427"/>
        <end position="448"/>
    </location>
</feature>
<evidence type="ECO:0000256" key="1">
    <source>
        <dbReference type="ARBA" id="ARBA00004141"/>
    </source>
</evidence>
<feature type="transmembrane region" description="Helical" evidence="8">
    <location>
        <begin position="478"/>
        <end position="499"/>
    </location>
</feature>
<dbReference type="GO" id="GO:0016020">
    <property type="term" value="C:membrane"/>
    <property type="evidence" value="ECO:0007669"/>
    <property type="project" value="UniProtKB-SubCell"/>
</dbReference>
<dbReference type="Gene3D" id="1.50.40.10">
    <property type="entry name" value="Mitochondrial carrier domain"/>
    <property type="match status" value="1"/>
</dbReference>
<evidence type="ECO:0000256" key="7">
    <source>
        <dbReference type="RuleBase" id="RU000488"/>
    </source>
</evidence>
<keyword evidence="2 7" id="KW-0813">Transport</keyword>
<keyword evidence="3 6" id="KW-0812">Transmembrane</keyword>
<evidence type="ECO:0000313" key="9">
    <source>
        <dbReference type="EMBL" id="KAF4759333.1"/>
    </source>
</evidence>
<dbReference type="SUPFAM" id="SSF111038">
    <property type="entry name" value="YjbQ-like"/>
    <property type="match status" value="2"/>
</dbReference>
<dbReference type="Pfam" id="PF00153">
    <property type="entry name" value="Mito_carr"/>
    <property type="match status" value="3"/>
</dbReference>
<organism evidence="9 10">
    <name type="scientific">Perkinsus olseni</name>
    <name type="common">Perkinsus atlanticus</name>
    <dbReference type="NCBI Taxonomy" id="32597"/>
    <lineage>
        <taxon>Eukaryota</taxon>
        <taxon>Sar</taxon>
        <taxon>Alveolata</taxon>
        <taxon>Perkinsozoa</taxon>
        <taxon>Perkinsea</taxon>
        <taxon>Perkinsida</taxon>
        <taxon>Perkinsidae</taxon>
        <taxon>Perkinsus</taxon>
    </lineage>
</organism>
<feature type="repeat" description="Solcar" evidence="6">
    <location>
        <begin position="425"/>
        <end position="505"/>
    </location>
</feature>
<name>A0A7J6UPZ2_PEROL</name>
<feature type="repeat" description="Solcar" evidence="6">
    <location>
        <begin position="345"/>
        <end position="414"/>
    </location>
</feature>
<proteinExistence type="inferred from homology"/>
<comment type="caution">
    <text evidence="9">The sequence shown here is derived from an EMBL/GenBank/DDBJ whole genome shotgun (WGS) entry which is preliminary data.</text>
</comment>
<dbReference type="InterPro" id="IPR018108">
    <property type="entry name" value="MCP_transmembrane"/>
</dbReference>
<protein>
    <submittedName>
        <fullName evidence="9">Uncharacterized protein</fullName>
    </submittedName>
</protein>
<dbReference type="GO" id="GO:0055085">
    <property type="term" value="P:transmembrane transport"/>
    <property type="evidence" value="ECO:0007669"/>
    <property type="project" value="InterPro"/>
</dbReference>
<dbReference type="InterPro" id="IPR002067">
    <property type="entry name" value="MCP"/>
</dbReference>
<dbReference type="InterPro" id="IPR001602">
    <property type="entry name" value="UPF0047_YjbQ-like"/>
</dbReference>
<keyword evidence="4" id="KW-0677">Repeat</keyword>
<comment type="similarity">
    <text evidence="7">Belongs to the mitochondrial carrier (TC 2.A.29) family.</text>
</comment>
<evidence type="ECO:0000256" key="2">
    <source>
        <dbReference type="ARBA" id="ARBA00022448"/>
    </source>
</evidence>
<dbReference type="InterPro" id="IPR035917">
    <property type="entry name" value="YjbQ-like_sf"/>
</dbReference>
<dbReference type="AlphaFoldDB" id="A0A7J6UPZ2"/>
<dbReference type="Gene3D" id="2.60.120.460">
    <property type="entry name" value="YjbQ-like"/>
    <property type="match status" value="2"/>
</dbReference>
<dbReference type="PROSITE" id="PS50920">
    <property type="entry name" value="SOLCAR"/>
    <property type="match status" value="3"/>
</dbReference>